<dbReference type="GO" id="GO:0042254">
    <property type="term" value="P:ribosome biogenesis"/>
    <property type="evidence" value="ECO:0007669"/>
    <property type="project" value="UniProtKB-KW"/>
</dbReference>
<evidence type="ECO:0000313" key="7">
    <source>
        <dbReference type="EMBL" id="RDB19864.1"/>
    </source>
</evidence>
<dbReference type="EMBL" id="LUEZ02000071">
    <property type="protein sequence ID" value="RDB19864.1"/>
    <property type="molecule type" value="Genomic_DNA"/>
</dbReference>
<dbReference type="OrthoDB" id="28455at2759"/>
<dbReference type="STRING" id="39966.A0A369JKD0"/>
<evidence type="ECO:0000256" key="6">
    <source>
        <dbReference type="SAM" id="MobiDB-lite"/>
    </source>
</evidence>
<keyword evidence="4 5" id="KW-0539">Nucleus</keyword>
<dbReference type="GO" id="GO:0005634">
    <property type="term" value="C:nucleus"/>
    <property type="evidence" value="ECO:0007669"/>
    <property type="project" value="UniProtKB-SubCell"/>
</dbReference>
<dbReference type="AlphaFoldDB" id="A0A369JKD0"/>
<evidence type="ECO:0000256" key="3">
    <source>
        <dbReference type="ARBA" id="ARBA00022517"/>
    </source>
</evidence>
<feature type="region of interest" description="Disordered" evidence="6">
    <location>
        <begin position="256"/>
        <end position="318"/>
    </location>
</feature>
<protein>
    <recommendedName>
        <fullName evidence="5">Ribosome biogenesis regulatory protein</fullName>
    </recommendedName>
</protein>
<evidence type="ECO:0000313" key="8">
    <source>
        <dbReference type="Proteomes" id="UP000076154"/>
    </source>
</evidence>
<dbReference type="Proteomes" id="UP000076154">
    <property type="component" value="Unassembled WGS sequence"/>
</dbReference>
<keyword evidence="8" id="KW-1185">Reference proteome</keyword>
<evidence type="ECO:0000256" key="2">
    <source>
        <dbReference type="ARBA" id="ARBA00010077"/>
    </source>
</evidence>
<dbReference type="InterPro" id="IPR007023">
    <property type="entry name" value="Ribosom_reg"/>
</dbReference>
<gene>
    <name evidence="7" type="primary">RRS1</name>
    <name evidence="7" type="ORF">Hypma_012865</name>
</gene>
<dbReference type="Pfam" id="PF04939">
    <property type="entry name" value="RRS1"/>
    <property type="match status" value="1"/>
</dbReference>
<evidence type="ECO:0000256" key="4">
    <source>
        <dbReference type="ARBA" id="ARBA00023242"/>
    </source>
</evidence>
<proteinExistence type="inferred from homology"/>
<evidence type="ECO:0000256" key="5">
    <source>
        <dbReference type="RuleBase" id="RU364132"/>
    </source>
</evidence>
<comment type="subcellular location">
    <subcellularLocation>
        <location evidence="1 5">Nucleus</location>
    </subcellularLocation>
</comment>
<comment type="caution">
    <text evidence="7">The sequence shown here is derived from an EMBL/GenBank/DDBJ whole genome shotgun (WGS) entry which is preliminary data.</text>
</comment>
<name>A0A369JKD0_HYPMA</name>
<feature type="compositionally biased region" description="Polar residues" evidence="6">
    <location>
        <begin position="184"/>
        <end position="193"/>
    </location>
</feature>
<sequence>MDVSNILASHAAKYQSVTVQKETPLEVDAGFLTVTDLNPIDEESYNENLEEHLQSLARDGVQTLFSSLFTLYARPSPDGPLAQLPLPTTQLPRAKPLPKPKPPTKWEAFAAAKGIQHKVRDKKVWDEEKQEWINRWGREGKNRQVEEQWITEVPLNADADYDPRKVARDARKERIAKNEKKHTQNVSRANTAANPRDARKKDIEKTLATTRISTASMGKFDKKLEGEKKIRGVKRKFDPAESSVANEAQASLALLSRIDSDARKTRREPQPEESVLNTRKAVRFASKGRGGLALGREAAGGRSSRGGSRGRGGGKGRR</sequence>
<dbReference type="InParanoid" id="A0A369JKD0"/>
<accession>A0A369JKD0</accession>
<comment type="similarity">
    <text evidence="2 5">Belongs to the RRS1 family.</text>
</comment>
<feature type="region of interest" description="Disordered" evidence="6">
    <location>
        <begin position="176"/>
        <end position="203"/>
    </location>
</feature>
<reference evidence="7" key="1">
    <citation type="submission" date="2018-04" db="EMBL/GenBank/DDBJ databases">
        <title>Whole genome sequencing of Hypsizygus marmoreus.</title>
        <authorList>
            <person name="Choi I.-G."/>
            <person name="Min B."/>
            <person name="Kim J.-G."/>
            <person name="Kim S."/>
            <person name="Oh Y.-L."/>
            <person name="Kong W.-S."/>
            <person name="Park H."/>
            <person name="Jeong J."/>
            <person name="Song E.-S."/>
        </authorList>
    </citation>
    <scope>NUCLEOTIDE SEQUENCE [LARGE SCALE GENOMIC DNA]</scope>
    <source>
        <strain evidence="7">51987-8</strain>
    </source>
</reference>
<feature type="compositionally biased region" description="Basic and acidic residues" evidence="6">
    <location>
        <begin position="258"/>
        <end position="270"/>
    </location>
</feature>
<organism evidence="7 8">
    <name type="scientific">Hypsizygus marmoreus</name>
    <name type="common">White beech mushroom</name>
    <name type="synonym">Agaricus marmoreus</name>
    <dbReference type="NCBI Taxonomy" id="39966"/>
    <lineage>
        <taxon>Eukaryota</taxon>
        <taxon>Fungi</taxon>
        <taxon>Dikarya</taxon>
        <taxon>Basidiomycota</taxon>
        <taxon>Agaricomycotina</taxon>
        <taxon>Agaricomycetes</taxon>
        <taxon>Agaricomycetidae</taxon>
        <taxon>Agaricales</taxon>
        <taxon>Tricholomatineae</taxon>
        <taxon>Lyophyllaceae</taxon>
        <taxon>Hypsizygus</taxon>
    </lineage>
</organism>
<evidence type="ECO:0000256" key="1">
    <source>
        <dbReference type="ARBA" id="ARBA00004123"/>
    </source>
</evidence>
<comment type="function">
    <text evidence="5">Involved in ribosomal large subunit assembly.</text>
</comment>
<keyword evidence="3 5" id="KW-0690">Ribosome biogenesis</keyword>